<dbReference type="Proteomes" id="UP001283361">
    <property type="component" value="Unassembled WGS sequence"/>
</dbReference>
<evidence type="ECO:0000313" key="2">
    <source>
        <dbReference type="Proteomes" id="UP001283361"/>
    </source>
</evidence>
<keyword evidence="2" id="KW-1185">Reference proteome</keyword>
<dbReference type="AlphaFoldDB" id="A0AAE1DSG5"/>
<sequence length="86" mass="9603">MERSVEQTREPSNNYLWKIPSFYCVISVTARKAMATIKSYGNCSTELISVTCSPVLLRLVKAQKQLTDYIHPGCATCGIYILITAL</sequence>
<protein>
    <submittedName>
        <fullName evidence="1">Uncharacterized protein</fullName>
    </submittedName>
</protein>
<name>A0AAE1DSG5_9GAST</name>
<gene>
    <name evidence="1" type="ORF">RRG08_028108</name>
</gene>
<proteinExistence type="predicted"/>
<reference evidence="1" key="1">
    <citation type="journal article" date="2023" name="G3 (Bethesda)">
        <title>A reference genome for the long-term kleptoplast-retaining sea slug Elysia crispata morphotype clarki.</title>
        <authorList>
            <person name="Eastman K.E."/>
            <person name="Pendleton A.L."/>
            <person name="Shaikh M.A."/>
            <person name="Suttiyut T."/>
            <person name="Ogas R."/>
            <person name="Tomko P."/>
            <person name="Gavelis G."/>
            <person name="Widhalm J.R."/>
            <person name="Wisecaver J.H."/>
        </authorList>
    </citation>
    <scope>NUCLEOTIDE SEQUENCE</scope>
    <source>
        <strain evidence="1">ECLA1</strain>
    </source>
</reference>
<accession>A0AAE1DSG5</accession>
<evidence type="ECO:0000313" key="1">
    <source>
        <dbReference type="EMBL" id="KAK3780660.1"/>
    </source>
</evidence>
<dbReference type="EMBL" id="JAWDGP010002696">
    <property type="protein sequence ID" value="KAK3780660.1"/>
    <property type="molecule type" value="Genomic_DNA"/>
</dbReference>
<comment type="caution">
    <text evidence="1">The sequence shown here is derived from an EMBL/GenBank/DDBJ whole genome shotgun (WGS) entry which is preliminary data.</text>
</comment>
<organism evidence="1 2">
    <name type="scientific">Elysia crispata</name>
    <name type="common">lettuce slug</name>
    <dbReference type="NCBI Taxonomy" id="231223"/>
    <lineage>
        <taxon>Eukaryota</taxon>
        <taxon>Metazoa</taxon>
        <taxon>Spiralia</taxon>
        <taxon>Lophotrochozoa</taxon>
        <taxon>Mollusca</taxon>
        <taxon>Gastropoda</taxon>
        <taxon>Heterobranchia</taxon>
        <taxon>Euthyneura</taxon>
        <taxon>Panpulmonata</taxon>
        <taxon>Sacoglossa</taxon>
        <taxon>Placobranchoidea</taxon>
        <taxon>Plakobranchidae</taxon>
        <taxon>Elysia</taxon>
    </lineage>
</organism>